<dbReference type="EMBL" id="BSQG01000005">
    <property type="protein sequence ID" value="GLU48737.1"/>
    <property type="molecule type" value="Genomic_DNA"/>
</dbReference>
<accession>A0A9W6UJH8</accession>
<dbReference type="Pfam" id="PF13377">
    <property type="entry name" value="Peripla_BP_3"/>
    <property type="match status" value="1"/>
</dbReference>
<dbReference type="CDD" id="cd06267">
    <property type="entry name" value="PBP1_LacI_sugar_binding-like"/>
    <property type="match status" value="1"/>
</dbReference>
<dbReference type="Pfam" id="PF00356">
    <property type="entry name" value="LacI"/>
    <property type="match status" value="1"/>
</dbReference>
<evidence type="ECO:0000259" key="5">
    <source>
        <dbReference type="PROSITE" id="PS50932"/>
    </source>
</evidence>
<organism evidence="6 7">
    <name type="scientific">Nocardiopsis ansamitocini</name>
    <dbReference type="NCBI Taxonomy" id="1670832"/>
    <lineage>
        <taxon>Bacteria</taxon>
        <taxon>Bacillati</taxon>
        <taxon>Actinomycetota</taxon>
        <taxon>Actinomycetes</taxon>
        <taxon>Streptosporangiales</taxon>
        <taxon>Nocardiopsidaceae</taxon>
        <taxon>Nocardiopsis</taxon>
    </lineage>
</organism>
<dbReference type="PANTHER" id="PTHR30146">
    <property type="entry name" value="LACI-RELATED TRANSCRIPTIONAL REPRESSOR"/>
    <property type="match status" value="1"/>
</dbReference>
<dbReference type="CDD" id="cd01392">
    <property type="entry name" value="HTH_LacI"/>
    <property type="match status" value="1"/>
</dbReference>
<dbReference type="InterPro" id="IPR000843">
    <property type="entry name" value="HTH_LacI"/>
</dbReference>
<feature type="compositionally biased region" description="Basic and acidic residues" evidence="4">
    <location>
        <begin position="1"/>
        <end position="14"/>
    </location>
</feature>
<dbReference type="Gene3D" id="1.10.260.40">
    <property type="entry name" value="lambda repressor-like DNA-binding domains"/>
    <property type="match status" value="1"/>
</dbReference>
<dbReference type="Gene3D" id="3.40.50.2300">
    <property type="match status" value="2"/>
</dbReference>
<name>A0A9W6UJH8_9ACTN</name>
<dbReference type="GO" id="GO:0000976">
    <property type="term" value="F:transcription cis-regulatory region binding"/>
    <property type="evidence" value="ECO:0007669"/>
    <property type="project" value="TreeGrafter"/>
</dbReference>
<proteinExistence type="predicted"/>
<keyword evidence="3" id="KW-0804">Transcription</keyword>
<evidence type="ECO:0000256" key="2">
    <source>
        <dbReference type="ARBA" id="ARBA00023125"/>
    </source>
</evidence>
<evidence type="ECO:0000256" key="1">
    <source>
        <dbReference type="ARBA" id="ARBA00023015"/>
    </source>
</evidence>
<dbReference type="SUPFAM" id="SSF47413">
    <property type="entry name" value="lambda repressor-like DNA-binding domains"/>
    <property type="match status" value="1"/>
</dbReference>
<dbReference type="InterPro" id="IPR046335">
    <property type="entry name" value="LacI/GalR-like_sensor"/>
</dbReference>
<feature type="domain" description="HTH lacI-type" evidence="5">
    <location>
        <begin position="25"/>
        <end position="79"/>
    </location>
</feature>
<dbReference type="InterPro" id="IPR028082">
    <property type="entry name" value="Peripla_BP_I"/>
</dbReference>
<dbReference type="GO" id="GO:0003700">
    <property type="term" value="F:DNA-binding transcription factor activity"/>
    <property type="evidence" value="ECO:0007669"/>
    <property type="project" value="TreeGrafter"/>
</dbReference>
<reference evidence="6" key="1">
    <citation type="submission" date="2023-02" db="EMBL/GenBank/DDBJ databases">
        <title>Nocardiopsis ansamitocini NBRC 112285.</title>
        <authorList>
            <person name="Ichikawa N."/>
            <person name="Sato H."/>
            <person name="Tonouchi N."/>
        </authorList>
    </citation>
    <scope>NUCLEOTIDE SEQUENCE</scope>
    <source>
        <strain evidence="6">NBRC 112285</strain>
    </source>
</reference>
<evidence type="ECO:0000256" key="3">
    <source>
        <dbReference type="ARBA" id="ARBA00023163"/>
    </source>
</evidence>
<evidence type="ECO:0000313" key="6">
    <source>
        <dbReference type="EMBL" id="GLU48737.1"/>
    </source>
</evidence>
<protein>
    <submittedName>
        <fullName evidence="6">LacI family transcriptional regulator</fullName>
    </submittedName>
</protein>
<dbReference type="PROSITE" id="PS00356">
    <property type="entry name" value="HTH_LACI_1"/>
    <property type="match status" value="1"/>
</dbReference>
<dbReference type="SMART" id="SM00354">
    <property type="entry name" value="HTH_LACI"/>
    <property type="match status" value="1"/>
</dbReference>
<gene>
    <name evidence="6" type="ORF">Nans01_30880</name>
</gene>
<dbReference type="Proteomes" id="UP001165092">
    <property type="component" value="Unassembled WGS sequence"/>
</dbReference>
<dbReference type="SUPFAM" id="SSF53822">
    <property type="entry name" value="Periplasmic binding protein-like I"/>
    <property type="match status" value="1"/>
</dbReference>
<sequence>MPKRDLGKDPETPRSKSTSPRPGAANIVDVAHRAGVSVATVSRVMNRPELVSPATRERVEKAMAELDYHVNRAASGLRGGYFRTVSIVVASLSQPWYVMLVRALRVELERHGYATLLYDLDHDTSSLVRTLESLARQGSEGVILSTGDRLDDPVTVDALSRARTRFPLVVAGQRVENATWPTVQYDDRTGAREATEHLLEVGAEPVAFLGGLSCSYLGAERFAGYADALLAKGRDPQEWLWPLDGLGFAAGYAAVQEQVAAARIPGGILAVNDEVALGASRALADHELRVPDDVSIVGFGDTDFLPYVSPSLSSVHGSVERIAESACGAIWDMFAGREPAEIEIVRRHLVRRESSRKG</sequence>
<evidence type="ECO:0000313" key="7">
    <source>
        <dbReference type="Proteomes" id="UP001165092"/>
    </source>
</evidence>
<evidence type="ECO:0000256" key="4">
    <source>
        <dbReference type="SAM" id="MobiDB-lite"/>
    </source>
</evidence>
<keyword evidence="7" id="KW-1185">Reference proteome</keyword>
<dbReference type="InterPro" id="IPR010982">
    <property type="entry name" value="Lambda_DNA-bd_dom_sf"/>
</dbReference>
<keyword evidence="2" id="KW-0238">DNA-binding</keyword>
<feature type="region of interest" description="Disordered" evidence="4">
    <location>
        <begin position="1"/>
        <end position="24"/>
    </location>
</feature>
<dbReference type="AlphaFoldDB" id="A0A9W6UJH8"/>
<comment type="caution">
    <text evidence="6">The sequence shown here is derived from an EMBL/GenBank/DDBJ whole genome shotgun (WGS) entry which is preliminary data.</text>
</comment>
<dbReference type="PROSITE" id="PS50932">
    <property type="entry name" value="HTH_LACI_2"/>
    <property type="match status" value="1"/>
</dbReference>
<keyword evidence="1" id="KW-0805">Transcription regulation</keyword>
<dbReference type="PANTHER" id="PTHR30146:SF138">
    <property type="entry name" value="TRANSCRIPTIONAL REGULATORY PROTEIN"/>
    <property type="match status" value="1"/>
</dbReference>